<dbReference type="InterPro" id="IPR006179">
    <property type="entry name" value="5_nucleotidase/apyrase"/>
</dbReference>
<gene>
    <name evidence="6" type="ORF">BC777_3178</name>
</gene>
<keyword evidence="7" id="KW-1185">Reference proteome</keyword>
<dbReference type="GO" id="GO:0030288">
    <property type="term" value="C:outer membrane-bounded periplasmic space"/>
    <property type="evidence" value="ECO:0007669"/>
    <property type="project" value="TreeGrafter"/>
</dbReference>
<evidence type="ECO:0000259" key="4">
    <source>
        <dbReference type="Pfam" id="PF00149"/>
    </source>
</evidence>
<feature type="domain" description="5'-Nucleotidase C-terminal" evidence="5">
    <location>
        <begin position="400"/>
        <end position="539"/>
    </location>
</feature>
<dbReference type="InterPro" id="IPR004843">
    <property type="entry name" value="Calcineurin-like_PHP"/>
</dbReference>
<dbReference type="GO" id="GO:0009166">
    <property type="term" value="P:nucleotide catabolic process"/>
    <property type="evidence" value="ECO:0007669"/>
    <property type="project" value="InterPro"/>
</dbReference>
<dbReference type="Gene3D" id="3.60.21.10">
    <property type="match status" value="1"/>
</dbReference>
<comment type="similarity">
    <text evidence="1 3">Belongs to the 5'-nucleotidase family.</text>
</comment>
<evidence type="ECO:0000259" key="5">
    <source>
        <dbReference type="Pfam" id="PF02872"/>
    </source>
</evidence>
<dbReference type="InterPro" id="IPR008334">
    <property type="entry name" value="5'-Nucleotdase_C"/>
</dbReference>
<keyword evidence="3" id="KW-0547">Nucleotide-binding</keyword>
<organism evidence="6 7">
    <name type="scientific">Yoonia maricola</name>
    <dbReference type="NCBI Taxonomy" id="420999"/>
    <lineage>
        <taxon>Bacteria</taxon>
        <taxon>Pseudomonadati</taxon>
        <taxon>Pseudomonadota</taxon>
        <taxon>Alphaproteobacteria</taxon>
        <taxon>Rhodobacterales</taxon>
        <taxon>Paracoccaceae</taxon>
        <taxon>Yoonia</taxon>
    </lineage>
</organism>
<dbReference type="PROSITE" id="PS00786">
    <property type="entry name" value="5_NUCLEOTIDASE_2"/>
    <property type="match status" value="1"/>
</dbReference>
<dbReference type="NCBIfam" id="NF006938">
    <property type="entry name" value="PRK09420.1"/>
    <property type="match status" value="1"/>
</dbReference>
<feature type="domain" description="Calcineurin-like phosphoesterase" evidence="4">
    <location>
        <begin position="16"/>
        <end position="250"/>
    </location>
</feature>
<dbReference type="EMBL" id="PGTY01000003">
    <property type="protein sequence ID" value="PJI85180.1"/>
    <property type="molecule type" value="Genomic_DNA"/>
</dbReference>
<dbReference type="GO" id="GO:0046872">
    <property type="term" value="F:metal ion binding"/>
    <property type="evidence" value="ECO:0007669"/>
    <property type="project" value="InterPro"/>
</dbReference>
<dbReference type="OrthoDB" id="9803927at2"/>
<dbReference type="InterPro" id="IPR036907">
    <property type="entry name" value="5'-Nucleotdase_C_sf"/>
</dbReference>
<dbReference type="Pfam" id="PF00149">
    <property type="entry name" value="Metallophos"/>
    <property type="match status" value="1"/>
</dbReference>
<dbReference type="PRINTS" id="PR01607">
    <property type="entry name" value="APYRASEFAMLY"/>
</dbReference>
<evidence type="ECO:0000313" key="6">
    <source>
        <dbReference type="EMBL" id="PJI85180.1"/>
    </source>
</evidence>
<dbReference type="GO" id="GO:0000166">
    <property type="term" value="F:nucleotide binding"/>
    <property type="evidence" value="ECO:0007669"/>
    <property type="project" value="UniProtKB-KW"/>
</dbReference>
<accession>A0A2M8W2P8</accession>
<evidence type="ECO:0000313" key="7">
    <source>
        <dbReference type="Proteomes" id="UP000228531"/>
    </source>
</evidence>
<sequence>MQDASPPISDAPKGRLRVLETTDLHMQLLDYDYFSDQTDTSIGLIGLADHITALRNEDGVTSLLCDNGDLLQGNPLADHIAAHARPDEIHPTIAALNTLQYDAMTLGNHEFDYGLAFLRNTLAHAAFPIVSANLTCGDDRLAVPFCILDRSLACDDGTTRPIKIGITGFAPPQVAGWDDNFGNSDVRIDDIVAAAKDVVPKMKAAGADVIIALCHSGIGADTYVPCMENAALPLAQVEDIDALLLGHTHEALPDPTRPATAQADYAAGSLHGKPAVMATFCGKSLGVIDLDMTWGVDGWTVAGHNVYLKTAQSAAGTETPLRQKLRQHVQASHKAALEKMRAPIAQTHVPIVSYFATVQPDLSQQILARAMAHSVKGILKETDHASLPVLAAKSSFRFGGRSGLGHYIDISPGPIALRDAAAIFPFSDTLCGVRRTGKQLRLWLERSAAHYNQMRPGLVDQPLINPQSAGYNCDTIYGLSYQIDLTEPARFNTNGVEVNPDTARIQRMSYQGKTVADDDIFIVATNSFRAKSGGGFPAIAPQDIICTSPHTVRDHLIAYLKNINTVNDPVHATWSFTPIPKTSAIFASAPQARHHLQDPLSHVGPRPDGFETYRIRF</sequence>
<dbReference type="Proteomes" id="UP000228531">
    <property type="component" value="Unassembled WGS sequence"/>
</dbReference>
<comment type="caution">
    <text evidence="6">The sequence shown here is derived from an EMBL/GenBank/DDBJ whole genome shotgun (WGS) entry which is preliminary data.</text>
</comment>
<name>A0A2M8W2P8_9RHOB</name>
<protein>
    <submittedName>
        <fullName evidence="6">2',3'-cyclic-nucleotide 2'-phosphodiesterase/3'-nucleotidase</fullName>
    </submittedName>
</protein>
<dbReference type="InterPro" id="IPR029052">
    <property type="entry name" value="Metallo-depent_PP-like"/>
</dbReference>
<dbReference type="AlphaFoldDB" id="A0A2M8W2P8"/>
<dbReference type="InterPro" id="IPR006146">
    <property type="entry name" value="5'-Nucleotdase_CS"/>
</dbReference>
<keyword evidence="3" id="KW-0378">Hydrolase</keyword>
<dbReference type="GO" id="GO:0016788">
    <property type="term" value="F:hydrolase activity, acting on ester bonds"/>
    <property type="evidence" value="ECO:0007669"/>
    <property type="project" value="InterPro"/>
</dbReference>
<dbReference type="Gene3D" id="3.90.780.10">
    <property type="entry name" value="5'-Nucleotidase, C-terminal domain"/>
    <property type="match status" value="1"/>
</dbReference>
<dbReference type="PANTHER" id="PTHR11575">
    <property type="entry name" value="5'-NUCLEOTIDASE-RELATED"/>
    <property type="match status" value="1"/>
</dbReference>
<evidence type="ECO:0000256" key="3">
    <source>
        <dbReference type="RuleBase" id="RU362119"/>
    </source>
</evidence>
<proteinExistence type="inferred from homology"/>
<keyword evidence="2" id="KW-0732">Signal</keyword>
<evidence type="ECO:0000256" key="2">
    <source>
        <dbReference type="ARBA" id="ARBA00022729"/>
    </source>
</evidence>
<reference evidence="6 7" key="1">
    <citation type="submission" date="2017-11" db="EMBL/GenBank/DDBJ databases">
        <title>Genomic Encyclopedia of Archaeal and Bacterial Type Strains, Phase II (KMG-II): From Individual Species to Whole Genera.</title>
        <authorList>
            <person name="Goeker M."/>
        </authorList>
    </citation>
    <scope>NUCLEOTIDE SEQUENCE [LARGE SCALE GENOMIC DNA]</scope>
    <source>
        <strain evidence="6 7">DSM 29128</strain>
    </source>
</reference>
<evidence type="ECO:0000256" key="1">
    <source>
        <dbReference type="ARBA" id="ARBA00006654"/>
    </source>
</evidence>
<dbReference type="SUPFAM" id="SSF55816">
    <property type="entry name" value="5'-nucleotidase (syn. UDP-sugar hydrolase), C-terminal domain"/>
    <property type="match status" value="1"/>
</dbReference>
<dbReference type="Pfam" id="PF02872">
    <property type="entry name" value="5_nucleotid_C"/>
    <property type="match status" value="1"/>
</dbReference>
<dbReference type="SUPFAM" id="SSF56300">
    <property type="entry name" value="Metallo-dependent phosphatases"/>
    <property type="match status" value="1"/>
</dbReference>
<dbReference type="PANTHER" id="PTHR11575:SF6">
    <property type="entry name" value="2',3'-CYCLIC-NUCLEOTIDE 2'-PHOSPHODIESTERASE_3'-NUCLEOTIDASE"/>
    <property type="match status" value="1"/>
</dbReference>